<feature type="transmembrane region" description="Helical" evidence="1">
    <location>
        <begin position="142"/>
        <end position="158"/>
    </location>
</feature>
<dbReference type="InterPro" id="IPR052710">
    <property type="entry name" value="CAAX_protease"/>
</dbReference>
<dbReference type="InParanoid" id="A0A1Y2PB49"/>
<dbReference type="PANTHER" id="PTHR36435">
    <property type="entry name" value="SLR1288 PROTEIN"/>
    <property type="match status" value="1"/>
</dbReference>
<feature type="transmembrane region" description="Helical" evidence="1">
    <location>
        <begin position="5"/>
        <end position="22"/>
    </location>
</feature>
<dbReference type="AlphaFoldDB" id="A0A1Y2PB49"/>
<dbReference type="RefSeq" id="WP_086031258.1">
    <property type="nucleotide sequence ID" value="NZ_LAPZ01000013.1"/>
</dbReference>
<dbReference type="STRING" id="1635173.WH52_12270"/>
<dbReference type="OrthoDB" id="9807747at2"/>
<sequence length="211" mass="23679">MTKKIYINIVVLSIVLGLIILINNPYVNLLLAFLVIVVFVFSNLNSDFNDLFQNNKSHLKLLPISLGYAILIQIAAHFVLYPVIVWFTNAPINLGPFDLVRGNLKAFTISLAIGWFVGGLLEETIFRGFLLKTFESLFPKKIGLIIGVLFSSFLFGFLHSYQGISGQLLTGTAGVFLAIIYLANNRNLWLNIYVHGMMNSISMLLIYFKIV</sequence>
<feature type="transmembrane region" description="Helical" evidence="1">
    <location>
        <begin position="28"/>
        <end position="45"/>
    </location>
</feature>
<comment type="caution">
    <text evidence="3">The sequence shown here is derived from an EMBL/GenBank/DDBJ whole genome shotgun (WGS) entry which is preliminary data.</text>
</comment>
<reference evidence="3 4" key="1">
    <citation type="submission" date="2015-03" db="EMBL/GenBank/DDBJ databases">
        <title>Genome sequence of Tenacibaculum sp. S2-2, isolated from intestinal microbiota of sea cucumber, Apostichopus japonicas.</title>
        <authorList>
            <person name="Shao Z."/>
            <person name="Wang L."/>
            <person name="Li X."/>
        </authorList>
    </citation>
    <scope>NUCLEOTIDE SEQUENCE [LARGE SCALE GENOMIC DNA]</scope>
    <source>
        <strain evidence="3 4">S2-2</strain>
    </source>
</reference>
<proteinExistence type="predicted"/>
<dbReference type="GO" id="GO:0004175">
    <property type="term" value="F:endopeptidase activity"/>
    <property type="evidence" value="ECO:0007669"/>
    <property type="project" value="UniProtKB-ARBA"/>
</dbReference>
<evidence type="ECO:0000256" key="1">
    <source>
        <dbReference type="SAM" id="Phobius"/>
    </source>
</evidence>
<name>A0A1Y2PB49_9FLAO</name>
<keyword evidence="4" id="KW-1185">Reference proteome</keyword>
<dbReference type="Proteomes" id="UP000194221">
    <property type="component" value="Unassembled WGS sequence"/>
</dbReference>
<feature type="transmembrane region" description="Helical" evidence="1">
    <location>
        <begin position="164"/>
        <end position="183"/>
    </location>
</feature>
<evidence type="ECO:0000313" key="4">
    <source>
        <dbReference type="Proteomes" id="UP000194221"/>
    </source>
</evidence>
<dbReference type="PANTHER" id="PTHR36435:SF1">
    <property type="entry name" value="CAAX AMINO TERMINAL PROTEASE FAMILY PROTEIN"/>
    <property type="match status" value="1"/>
</dbReference>
<keyword evidence="1" id="KW-0812">Transmembrane</keyword>
<accession>A0A1Y2PB49</accession>
<organism evidence="3 4">
    <name type="scientific">Tenacibaculum holothuriorum</name>
    <dbReference type="NCBI Taxonomy" id="1635173"/>
    <lineage>
        <taxon>Bacteria</taxon>
        <taxon>Pseudomonadati</taxon>
        <taxon>Bacteroidota</taxon>
        <taxon>Flavobacteriia</taxon>
        <taxon>Flavobacteriales</taxon>
        <taxon>Flavobacteriaceae</taxon>
        <taxon>Tenacibaculum</taxon>
    </lineage>
</organism>
<protein>
    <recommendedName>
        <fullName evidence="2">CAAX prenyl protease 2/Lysostaphin resistance protein A-like domain-containing protein</fullName>
    </recommendedName>
</protein>
<dbReference type="EMBL" id="LAPZ01000013">
    <property type="protein sequence ID" value="OSY87231.1"/>
    <property type="molecule type" value="Genomic_DNA"/>
</dbReference>
<gene>
    <name evidence="3" type="ORF">WH52_12270</name>
</gene>
<evidence type="ECO:0000259" key="2">
    <source>
        <dbReference type="Pfam" id="PF02517"/>
    </source>
</evidence>
<feature type="transmembrane region" description="Helical" evidence="1">
    <location>
        <begin position="190"/>
        <end position="210"/>
    </location>
</feature>
<feature type="transmembrane region" description="Helical" evidence="1">
    <location>
        <begin position="107"/>
        <end position="130"/>
    </location>
</feature>
<dbReference type="Pfam" id="PF02517">
    <property type="entry name" value="Rce1-like"/>
    <property type="match status" value="1"/>
</dbReference>
<dbReference type="InterPro" id="IPR003675">
    <property type="entry name" value="Rce1/LyrA-like_dom"/>
</dbReference>
<evidence type="ECO:0000313" key="3">
    <source>
        <dbReference type="EMBL" id="OSY87231.1"/>
    </source>
</evidence>
<keyword evidence="1" id="KW-1133">Transmembrane helix</keyword>
<keyword evidence="1" id="KW-0472">Membrane</keyword>
<feature type="transmembrane region" description="Helical" evidence="1">
    <location>
        <begin position="66"/>
        <end position="87"/>
    </location>
</feature>
<dbReference type="GO" id="GO:0080120">
    <property type="term" value="P:CAAX-box protein maturation"/>
    <property type="evidence" value="ECO:0007669"/>
    <property type="project" value="UniProtKB-ARBA"/>
</dbReference>
<feature type="domain" description="CAAX prenyl protease 2/Lysostaphin resistance protein A-like" evidence="2">
    <location>
        <begin position="108"/>
        <end position="200"/>
    </location>
</feature>